<proteinExistence type="predicted"/>
<dbReference type="Proteomes" id="UP000236500">
    <property type="component" value="Unassembled WGS sequence"/>
</dbReference>
<reference evidence="2 3" key="1">
    <citation type="submission" date="2016-11" db="EMBL/GenBank/DDBJ databases">
        <title>Whole Genome Sequence of Listeria newyorkensis.</title>
        <authorList>
            <person name="Frink S."/>
            <person name="Morales C."/>
            <person name="Kiang D."/>
        </authorList>
    </citation>
    <scope>NUCLEOTIDE SEQUENCE [LARGE SCALE GENOMIC DNA]</scope>
    <source>
        <strain evidence="2 3">F1604011-044</strain>
    </source>
</reference>
<comment type="caution">
    <text evidence="1">The sequence shown here is derived from an EMBL/GenBank/DDBJ whole genome shotgun (WGS) entry which is preliminary data.</text>
</comment>
<sequence>MKKKIGFGALCFLIALGVSILLTRPDVKDTASKLKTDYIEATTVENVSDPFSELVEEQKDWFIKKLSGS</sequence>
<dbReference type="RefSeq" id="WP_036091278.1">
    <property type="nucleotide sequence ID" value="NZ_BJEY01000002.1"/>
</dbReference>
<accession>A0A841Z005</accession>
<evidence type="ECO:0000313" key="1">
    <source>
        <dbReference type="EMBL" id="MBC1458116.1"/>
    </source>
</evidence>
<reference evidence="1 4" key="2">
    <citation type="submission" date="2020-03" db="EMBL/GenBank/DDBJ databases">
        <title>Soil Listeria distribution.</title>
        <authorList>
            <person name="Liao J."/>
            <person name="Wiedmann M."/>
        </authorList>
    </citation>
    <scope>NUCLEOTIDE SEQUENCE [LARGE SCALE GENOMIC DNA]</scope>
    <source>
        <strain evidence="1 4">FSL L7-1614</strain>
    </source>
</reference>
<dbReference type="EMBL" id="JAARQN010000008">
    <property type="protein sequence ID" value="MBC1458116.1"/>
    <property type="molecule type" value="Genomic_DNA"/>
</dbReference>
<evidence type="ECO:0000313" key="2">
    <source>
        <dbReference type="EMBL" id="PNP94814.1"/>
    </source>
</evidence>
<evidence type="ECO:0000313" key="4">
    <source>
        <dbReference type="Proteomes" id="UP000569903"/>
    </source>
</evidence>
<protein>
    <submittedName>
        <fullName evidence="1">Uncharacterized protein</fullName>
    </submittedName>
</protein>
<dbReference type="Proteomes" id="UP000569903">
    <property type="component" value="Unassembled WGS sequence"/>
</dbReference>
<evidence type="ECO:0000313" key="3">
    <source>
        <dbReference type="Proteomes" id="UP000236500"/>
    </source>
</evidence>
<gene>
    <name evidence="2" type="ORF">BMT55_00245</name>
    <name evidence="1" type="ORF">HB850_10135</name>
</gene>
<keyword evidence="3" id="KW-1185">Reference proteome</keyword>
<organism evidence="1 4">
    <name type="scientific">Listeria newyorkensis</name>
    <dbReference type="NCBI Taxonomy" id="1497681"/>
    <lineage>
        <taxon>Bacteria</taxon>
        <taxon>Bacillati</taxon>
        <taxon>Bacillota</taxon>
        <taxon>Bacilli</taxon>
        <taxon>Bacillales</taxon>
        <taxon>Listeriaceae</taxon>
        <taxon>Listeria</taxon>
    </lineage>
</organism>
<dbReference type="AlphaFoldDB" id="A0A841Z005"/>
<name>A0A841Z005_9LIST</name>
<dbReference type="EMBL" id="MPDH01000001">
    <property type="protein sequence ID" value="PNP94814.1"/>
    <property type="molecule type" value="Genomic_DNA"/>
</dbReference>